<gene>
    <name evidence="1" type="ORF">G8L55_004852</name>
</gene>
<sequence length="52" mass="5757">MFDLIKHLVKNDIQHTVSDNGNITVTHNLDLEDISSVDALPDNLTVGGWLDL</sequence>
<dbReference type="EMBL" id="DAAUKD010000031">
    <property type="protein sequence ID" value="HAF1519738.1"/>
    <property type="molecule type" value="Genomic_DNA"/>
</dbReference>
<reference evidence="1" key="2">
    <citation type="submission" date="2020-02" db="EMBL/GenBank/DDBJ databases">
        <authorList>
            <consortium name="NCBI Pathogen Detection Project"/>
        </authorList>
    </citation>
    <scope>NUCLEOTIDE SEQUENCE</scope>
    <source>
        <strain evidence="1">MA.CK_05/00001338</strain>
    </source>
</reference>
<organism evidence="1">
    <name type="scientific">Salmonella enterica</name>
    <name type="common">Salmonella choleraesuis</name>
    <dbReference type="NCBI Taxonomy" id="28901"/>
    <lineage>
        <taxon>Bacteria</taxon>
        <taxon>Pseudomonadati</taxon>
        <taxon>Pseudomonadota</taxon>
        <taxon>Gammaproteobacteria</taxon>
        <taxon>Enterobacterales</taxon>
        <taxon>Enterobacteriaceae</taxon>
        <taxon>Salmonella</taxon>
    </lineage>
</organism>
<comment type="caution">
    <text evidence="1">The sequence shown here is derived from an EMBL/GenBank/DDBJ whole genome shotgun (WGS) entry which is preliminary data.</text>
</comment>
<name>A0A742P7B0_SALER</name>
<feature type="non-terminal residue" evidence="1">
    <location>
        <position position="52"/>
    </location>
</feature>
<proteinExistence type="predicted"/>
<dbReference type="AlphaFoldDB" id="A0A742P7B0"/>
<accession>A0A742P7B0</accession>
<reference evidence="1" key="1">
    <citation type="journal article" date="2018" name="Genome Biol.">
        <title>SKESA: strategic k-mer extension for scrupulous assemblies.</title>
        <authorList>
            <person name="Souvorov A."/>
            <person name="Agarwala R."/>
            <person name="Lipman D.J."/>
        </authorList>
    </citation>
    <scope>NUCLEOTIDE SEQUENCE</scope>
    <source>
        <strain evidence="1">MA.CK_05/00001338</strain>
    </source>
</reference>
<evidence type="ECO:0000313" key="1">
    <source>
        <dbReference type="EMBL" id="HAF1519738.1"/>
    </source>
</evidence>
<protein>
    <submittedName>
        <fullName evidence="1">Uncharacterized protein</fullName>
    </submittedName>
</protein>